<organism evidence="1 2">
    <name type="scientific">Plasmodium falciparum RAJ116</name>
    <dbReference type="NCBI Taxonomy" id="580058"/>
    <lineage>
        <taxon>Eukaryota</taxon>
        <taxon>Sar</taxon>
        <taxon>Alveolata</taxon>
        <taxon>Apicomplexa</taxon>
        <taxon>Aconoidasida</taxon>
        <taxon>Haemosporida</taxon>
        <taxon>Plasmodiidae</taxon>
        <taxon>Plasmodium</taxon>
        <taxon>Plasmodium (Laverania)</taxon>
    </lineage>
</organism>
<evidence type="ECO:0000313" key="2">
    <source>
        <dbReference type="Proteomes" id="UP000054566"/>
    </source>
</evidence>
<reference evidence="2" key="2">
    <citation type="submission" date="2015-07" db="EMBL/GenBank/DDBJ databases">
        <title>The genome sequence of Plasmodium falciparum RAJ116.</title>
        <authorList>
            <consortium name="The Broad Institute Genome Sequencing Platform"/>
            <person name="Volkman S.K."/>
            <person name="Neafsey D.E."/>
            <person name="Dash A.P."/>
            <person name="Chitnis C.E."/>
            <person name="Hartl D.L."/>
            <person name="Young S.K."/>
            <person name="Kodira C.D."/>
            <person name="Zeng Q."/>
            <person name="Koehrsen M."/>
            <person name="Godfrey P."/>
            <person name="Alvarado L."/>
            <person name="Berlin A."/>
            <person name="Borenstein D."/>
            <person name="Chen Z."/>
            <person name="Engels R."/>
            <person name="Freedman E."/>
            <person name="Gellesch M."/>
            <person name="Goldberg J."/>
            <person name="Griggs A."/>
            <person name="Gujja S."/>
            <person name="Heiman D."/>
            <person name="Hepburn T."/>
            <person name="Howarth C."/>
            <person name="Jen D."/>
            <person name="Larson L."/>
            <person name="Lewis B."/>
            <person name="Mehta T."/>
            <person name="Park D."/>
            <person name="Pearson M."/>
            <person name="Roberts A."/>
            <person name="Saif S."/>
            <person name="Shea T."/>
            <person name="Shenoy N."/>
            <person name="Sisk P."/>
            <person name="Stolte C."/>
            <person name="Sykes S."/>
            <person name="Walk T."/>
            <person name="White J."/>
            <person name="Yandava C."/>
            <person name="Wirth D.F."/>
            <person name="Nusbaum C."/>
            <person name="Birren B."/>
        </authorList>
    </citation>
    <scope>NUCLEOTIDE SEQUENCE [LARGE SCALE GENOMIC DNA]</scope>
    <source>
        <strain evidence="2">RAJ116</strain>
    </source>
</reference>
<evidence type="ECO:0000313" key="1">
    <source>
        <dbReference type="EMBL" id="KNC36618.1"/>
    </source>
</evidence>
<gene>
    <name evidence="1" type="ORF">PFLG_00969</name>
</gene>
<proteinExistence type="predicted"/>
<dbReference type="AlphaFoldDB" id="A0A0L0CWE2"/>
<name>A0A0L0CWE2_PLAFA</name>
<dbReference type="EMBL" id="GG664199">
    <property type="protein sequence ID" value="KNC36618.1"/>
    <property type="molecule type" value="Genomic_DNA"/>
</dbReference>
<protein>
    <submittedName>
        <fullName evidence="1">CCAAT-box DNA binding protein subunit B</fullName>
    </submittedName>
</protein>
<reference evidence="2" key="1">
    <citation type="submission" date="2015-07" db="EMBL/GenBank/DDBJ databases">
        <title>Annotation of Plasmodium falciparum RAJ116.</title>
        <authorList>
            <consortium name="The Broad Institute Genome Sequencing Platform"/>
            <person name="Volkman S.K."/>
            <person name="Neafsey D.E."/>
            <person name="Dash A.P."/>
            <person name="Chitnis C.E."/>
            <person name="Hartl D.L."/>
            <person name="Young S.K."/>
            <person name="Zeng Q."/>
            <person name="Koehrsen M."/>
            <person name="Alvarado L."/>
            <person name="Berlin A."/>
            <person name="Borenstein D."/>
            <person name="Chapman S.B."/>
            <person name="Chen Z."/>
            <person name="Engels R."/>
            <person name="Freedman E."/>
            <person name="Gellesch M."/>
            <person name="Goldberg J."/>
            <person name="Griggs A."/>
            <person name="Gujja S."/>
            <person name="Heilman E.R."/>
            <person name="Heiman D.I."/>
            <person name="Howarth C."/>
            <person name="Jen D."/>
            <person name="Larson L."/>
            <person name="Mehta T."/>
            <person name="Neiman D."/>
            <person name="Park D."/>
            <person name="Pearson M."/>
            <person name="Roberts A."/>
            <person name="Saif S."/>
            <person name="Shea T."/>
            <person name="Shenoy N."/>
            <person name="Sisk P."/>
            <person name="Stolte C."/>
            <person name="Sykes S."/>
            <person name="Walk T."/>
            <person name="White J."/>
            <person name="Yandava C."/>
            <person name="Haas B."/>
            <person name="Henn M.R."/>
            <person name="Nusbaum C."/>
            <person name="Birren B."/>
        </authorList>
    </citation>
    <scope>NUCLEOTIDE SEQUENCE [LARGE SCALE GENOMIC DNA]</scope>
    <source>
        <strain evidence="2">RAJ116</strain>
    </source>
</reference>
<accession>A0A0L0CWE2</accession>
<dbReference type="Proteomes" id="UP000054566">
    <property type="component" value="Unassembled WGS sequence"/>
</dbReference>
<sequence>MNEVLYEFYTFSKLFNETSYESYNLHYIIHFYSHILNPKIKIIFHIHQMILLCVKNYYYSVSLISIKNRKLYYFNSINEQSNNLNIHLKNYIILPEHHWTILAVINLTHINKLGYHCLVGGTNGNSHICINGFDLSIGVLINLQNEYIYEEQLSLEDSFTSISDTLNGFSLLNEYMKVDSITKEKNNNNNDDDDDLLCNSYDKKINKYNNNVSDFDNVHIRNANKSYSTFCGCGYNLQNELNKNILITTTCRNYEQTFFINSTKVGITQACLDPITCIGNCASINNEFLSPFGSYKFLRIIFDSVGEGQKRQFFFSLKFWEKV</sequence>